<dbReference type="Pfam" id="PF00583">
    <property type="entry name" value="Acetyltransf_1"/>
    <property type="match status" value="1"/>
</dbReference>
<dbReference type="Proteomes" id="UP000193804">
    <property type="component" value="Unassembled WGS sequence"/>
</dbReference>
<sequence length="229" mass="26884">MVKKLDWDSDFFGFPIGRIDVNADRSLHNVEELAKEFKLIYFFSDYALDWPGLKHVDTKLIFQKKVIHREESVFNNLGEISFSSFNLKTDSYDEIENLAYLSGEFSRYKLDEKFGENNFRKLYKKWLDESINKNIADYILVAQYKTRIIGFVTLRIDNYGTGQIGLIAVDPESQGRKIASKLIRACEEKINDGQFLNVSTQEANLGAVKLYYKNDFEVVEKKYIYHYWQ</sequence>
<dbReference type="InterPro" id="IPR016181">
    <property type="entry name" value="Acyl_CoA_acyltransferase"/>
</dbReference>
<keyword evidence="3" id="KW-1185">Reference proteome</keyword>
<gene>
    <name evidence="2" type="ORF">SAMN05661096_01400</name>
</gene>
<dbReference type="STRING" id="1028.SAMN05661096_01400"/>
<dbReference type="SUPFAM" id="SSF55729">
    <property type="entry name" value="Acyl-CoA N-acyltransferases (Nat)"/>
    <property type="match status" value="1"/>
</dbReference>
<proteinExistence type="predicted"/>
<dbReference type="RefSeq" id="WP_085516337.1">
    <property type="nucleotide sequence ID" value="NZ_FXAW01000002.1"/>
</dbReference>
<name>A0A1X7J7B2_9BACT</name>
<dbReference type="AlphaFoldDB" id="A0A1X7J7B2"/>
<dbReference type="CDD" id="cd04301">
    <property type="entry name" value="NAT_SF"/>
    <property type="match status" value="1"/>
</dbReference>
<dbReference type="OrthoDB" id="1342666at2"/>
<accession>A0A1X7J7B2</accession>
<dbReference type="GO" id="GO:0016747">
    <property type="term" value="F:acyltransferase activity, transferring groups other than amino-acyl groups"/>
    <property type="evidence" value="ECO:0007669"/>
    <property type="project" value="InterPro"/>
</dbReference>
<feature type="domain" description="N-acetyltransferase" evidence="1">
    <location>
        <begin position="93"/>
        <end position="229"/>
    </location>
</feature>
<evidence type="ECO:0000259" key="1">
    <source>
        <dbReference type="PROSITE" id="PS51186"/>
    </source>
</evidence>
<dbReference type="Gene3D" id="3.40.630.30">
    <property type="match status" value="1"/>
</dbReference>
<organism evidence="2 3">
    <name type="scientific">Marivirga sericea</name>
    <dbReference type="NCBI Taxonomy" id="1028"/>
    <lineage>
        <taxon>Bacteria</taxon>
        <taxon>Pseudomonadati</taxon>
        <taxon>Bacteroidota</taxon>
        <taxon>Cytophagia</taxon>
        <taxon>Cytophagales</taxon>
        <taxon>Marivirgaceae</taxon>
        <taxon>Marivirga</taxon>
    </lineage>
</organism>
<dbReference type="EMBL" id="FXAW01000002">
    <property type="protein sequence ID" value="SMG23586.1"/>
    <property type="molecule type" value="Genomic_DNA"/>
</dbReference>
<keyword evidence="2" id="KW-0808">Transferase</keyword>
<evidence type="ECO:0000313" key="2">
    <source>
        <dbReference type="EMBL" id="SMG23586.1"/>
    </source>
</evidence>
<keyword evidence="2" id="KW-0012">Acyltransferase</keyword>
<dbReference type="InterPro" id="IPR000182">
    <property type="entry name" value="GNAT_dom"/>
</dbReference>
<dbReference type="PROSITE" id="PS51186">
    <property type="entry name" value="GNAT"/>
    <property type="match status" value="1"/>
</dbReference>
<reference evidence="3" key="1">
    <citation type="submission" date="2017-04" db="EMBL/GenBank/DDBJ databases">
        <authorList>
            <person name="Varghese N."/>
            <person name="Submissions S."/>
        </authorList>
    </citation>
    <scope>NUCLEOTIDE SEQUENCE [LARGE SCALE GENOMIC DNA]</scope>
    <source>
        <strain evidence="3">DSM 4125</strain>
    </source>
</reference>
<evidence type="ECO:0000313" key="3">
    <source>
        <dbReference type="Proteomes" id="UP000193804"/>
    </source>
</evidence>
<protein>
    <submittedName>
        <fullName evidence="2">dTDP-4-amino-4,6-dideoxy-D-galactose acyltransferase</fullName>
    </submittedName>
</protein>